<dbReference type="Pfam" id="PF01592">
    <property type="entry name" value="NifU_N"/>
    <property type="match status" value="1"/>
</dbReference>
<dbReference type="Pfam" id="PF01106">
    <property type="entry name" value="NifU"/>
    <property type="match status" value="1"/>
</dbReference>
<evidence type="ECO:0000313" key="6">
    <source>
        <dbReference type="Proteomes" id="UP000016064"/>
    </source>
</evidence>
<evidence type="ECO:0000259" key="4">
    <source>
        <dbReference type="Pfam" id="PF01592"/>
    </source>
</evidence>
<name>A0ABP2XDH3_9CHLA</name>
<protein>
    <recommendedName>
        <fullName evidence="1">Nitrogen fixation protein NifU</fullName>
    </recommendedName>
</protein>
<feature type="domain" description="NIF system FeS cluster assembly NifU C-terminal" evidence="3">
    <location>
        <begin position="194"/>
        <end position="252"/>
    </location>
</feature>
<dbReference type="Gene3D" id="3.30.300.130">
    <property type="entry name" value="Fe-S cluster assembly (FSCA)"/>
    <property type="match status" value="1"/>
</dbReference>
<gene>
    <name evidence="5" type="ORF">H359_1012</name>
</gene>
<dbReference type="InterPro" id="IPR002871">
    <property type="entry name" value="NIF_FeS_clus_asmbl_NifU_N"/>
</dbReference>
<reference evidence="5 6" key="1">
    <citation type="submission" date="2013-07" db="EMBL/GenBank/DDBJ databases">
        <title>Isolation of a new Chlamydia species from the feral Sacred Ibis (Threskiornis aethiopicus): Chlamydia ibidis.</title>
        <authorList>
            <person name="Vorimore F."/>
            <person name="Hsia R.-C."/>
            <person name="Huot-Creasy H."/>
            <person name="Bastian S."/>
            <person name="Deruyter L."/>
            <person name="Passet A."/>
            <person name="Sachse K."/>
            <person name="Bavoil P."/>
            <person name="Myers G."/>
            <person name="Laroucau K."/>
        </authorList>
    </citation>
    <scope>NUCLEOTIDE SEQUENCE [LARGE SCALE GENOMIC DNA]</scope>
    <source>
        <strain evidence="5 6">10-1398/6</strain>
    </source>
</reference>
<evidence type="ECO:0000313" key="5">
    <source>
        <dbReference type="EMBL" id="EQM62275.1"/>
    </source>
</evidence>
<keyword evidence="6" id="KW-1185">Reference proteome</keyword>
<evidence type="ECO:0000259" key="3">
    <source>
        <dbReference type="Pfam" id="PF01106"/>
    </source>
</evidence>
<dbReference type="Gene3D" id="3.90.1010.10">
    <property type="match status" value="1"/>
</dbReference>
<dbReference type="InterPro" id="IPR001075">
    <property type="entry name" value="NIF_FeS_clus_asmbl_NifU_C"/>
</dbReference>
<comment type="caution">
    <text evidence="5">The sequence shown here is derived from an EMBL/GenBank/DDBJ whole genome shotgun (WGS) entry which is preliminary data.</text>
</comment>
<dbReference type="SUPFAM" id="SSF117916">
    <property type="entry name" value="Fe-S cluster assembly (FSCA) domain-like"/>
    <property type="match status" value="1"/>
</dbReference>
<dbReference type="Proteomes" id="UP000016064">
    <property type="component" value="Unassembled WGS sequence"/>
</dbReference>
<dbReference type="SUPFAM" id="SSF82649">
    <property type="entry name" value="SufE/NifU"/>
    <property type="match status" value="1"/>
</dbReference>
<feature type="domain" description="NIF system FeS cluster assembly NifU N-terminal" evidence="4">
    <location>
        <begin position="18"/>
        <end position="115"/>
    </location>
</feature>
<proteinExistence type="predicted"/>
<accession>A0ABP2XDH3</accession>
<dbReference type="EMBL" id="APJW01000004">
    <property type="protein sequence ID" value="EQM62275.1"/>
    <property type="molecule type" value="Genomic_DNA"/>
</dbReference>
<keyword evidence="2" id="KW-0535">Nitrogen fixation</keyword>
<dbReference type="RefSeq" id="WP_020370605.1">
    <property type="nucleotide sequence ID" value="NZ_APJW01000004.1"/>
</dbReference>
<evidence type="ECO:0000256" key="2">
    <source>
        <dbReference type="ARBA" id="ARBA00023231"/>
    </source>
</evidence>
<sequence>MTIPFQPIASWVAAPPKVIKKFRKFYCGGSFSSEDAETKNAYLIIGKQGHHLMGNCVIFFWLVDKENGKIIDAKFQYFGHPYLLILAEITCNLIIGKTYAQAYNVTINDIDKELRVQENKPALIDTYSPLYHFIIDALDIAAEQCMDIPLADGSLPLQEGTFPNISEDAHPFTEEVWTSLSQEAKIQALRNTTEEKILPYVALDGGSVVIENLENNIVTIAYSGNCSGCFSAIGSTLNSIGYLLRTHVYPELQIRVNESSLNFSTNISNTSES</sequence>
<organism evidence="5 6">
    <name type="scientific">Chlamydia ibidis 10-1398/6</name>
    <dbReference type="NCBI Taxonomy" id="1046581"/>
    <lineage>
        <taxon>Bacteria</taxon>
        <taxon>Pseudomonadati</taxon>
        <taxon>Chlamydiota</taxon>
        <taxon>Chlamydiia</taxon>
        <taxon>Chlamydiales</taxon>
        <taxon>Chlamydiaceae</taxon>
        <taxon>Chlamydia/Chlamydophila group</taxon>
        <taxon>Chlamydia</taxon>
    </lineage>
</organism>
<dbReference type="InterPro" id="IPR034904">
    <property type="entry name" value="FSCA_dom_sf"/>
</dbReference>
<evidence type="ECO:0000256" key="1">
    <source>
        <dbReference type="ARBA" id="ARBA00015278"/>
    </source>
</evidence>